<evidence type="ECO:0000313" key="4">
    <source>
        <dbReference type="Proteomes" id="UP000054567"/>
    </source>
</evidence>
<dbReference type="Pfam" id="PF13679">
    <property type="entry name" value="Methyltransf_32"/>
    <property type="match status" value="1"/>
</dbReference>
<accession>A0A0J6FE06</accession>
<evidence type="ECO:0000256" key="1">
    <source>
        <dbReference type="SAM" id="MobiDB-lite"/>
    </source>
</evidence>
<organism evidence="3 4">
    <name type="scientific">Coccidioides posadasii RMSCC 3488</name>
    <dbReference type="NCBI Taxonomy" id="454284"/>
    <lineage>
        <taxon>Eukaryota</taxon>
        <taxon>Fungi</taxon>
        <taxon>Dikarya</taxon>
        <taxon>Ascomycota</taxon>
        <taxon>Pezizomycotina</taxon>
        <taxon>Eurotiomycetes</taxon>
        <taxon>Eurotiomycetidae</taxon>
        <taxon>Onygenales</taxon>
        <taxon>Onygenaceae</taxon>
        <taxon>Coccidioides</taxon>
    </lineage>
</organism>
<dbReference type="InterPro" id="IPR052220">
    <property type="entry name" value="METTL25"/>
</dbReference>
<proteinExistence type="predicted"/>
<gene>
    <name evidence="3" type="ORF">CPAG_03859</name>
</gene>
<dbReference type="PANTHER" id="PTHR12496">
    <property type="entry name" value="CGI-41 METHYLTRANSFERASE"/>
    <property type="match status" value="1"/>
</dbReference>
<dbReference type="AlphaFoldDB" id="A0A0J6FE06"/>
<dbReference type="VEuPathDB" id="FungiDB:CPAG_03859"/>
<protein>
    <recommendedName>
        <fullName evidence="2">Methyltransferase domain-containing protein</fullName>
    </recommendedName>
</protein>
<reference evidence="4" key="3">
    <citation type="journal article" date="2010" name="Genome Res.">
        <title>Population genomic sequencing of Coccidioides fungi reveals recent hybridization and transposon control.</title>
        <authorList>
            <person name="Neafsey D.E."/>
            <person name="Barker B.M."/>
            <person name="Sharpton T.J."/>
            <person name="Stajich J.E."/>
            <person name="Park D.J."/>
            <person name="Whiston E."/>
            <person name="Hung C.-Y."/>
            <person name="McMahan C."/>
            <person name="White J."/>
            <person name="Sykes S."/>
            <person name="Heiman D."/>
            <person name="Young S."/>
            <person name="Zeng Q."/>
            <person name="Abouelleil A."/>
            <person name="Aftuck L."/>
            <person name="Bessette D."/>
            <person name="Brown A."/>
            <person name="FitzGerald M."/>
            <person name="Lui A."/>
            <person name="Macdonald J.P."/>
            <person name="Priest M."/>
            <person name="Orbach M.J."/>
            <person name="Galgiani J.N."/>
            <person name="Kirkland T.N."/>
            <person name="Cole G.T."/>
            <person name="Birren B.W."/>
            <person name="Henn M.R."/>
            <person name="Taylor J.W."/>
            <person name="Rounsley S.D."/>
        </authorList>
    </citation>
    <scope>NUCLEOTIDE SEQUENCE [LARGE SCALE GENOMIC DNA]</scope>
    <source>
        <strain evidence="4">RMSCC 3488</strain>
    </source>
</reference>
<evidence type="ECO:0000313" key="3">
    <source>
        <dbReference type="EMBL" id="KMM67525.1"/>
    </source>
</evidence>
<evidence type="ECO:0000259" key="2">
    <source>
        <dbReference type="Pfam" id="PF13679"/>
    </source>
</evidence>
<feature type="domain" description="Methyltransferase" evidence="2">
    <location>
        <begin position="152"/>
        <end position="400"/>
    </location>
</feature>
<sequence length="637" mass="71074">MIPKKPLPLADEWEDPDSYVKSLLSFATSSVLWSNLCGGVHILDFLTRQPDIYSTIIPADWREFFDCHEIRDIVDLLLRENIGPFREDDAADSGSMENGNHNTWRNGPRPPPSLVAYIHDIRRHSLKREFVPDGGLSTGKLPHSVAVGMNPKKRHEVEHFSRYVSTLVDDVNATRGEQVSHIVDFGSGLNYLGRTLASPPYNKDIIAIERRQNNITSAKGKDVHAKLAKKTITMRNKKEHKARLLGIDPGELKSDSGTSTPDGVTNDQNGVAIIVDVVQERSAIASDSRTNGESAVGCMHYVEHDIQDGYLEPIIRHVIEPSEDNPLLLDVNQDEPHSVDLSTLALTPNDKAMPRPPSRVMVISLHSCGNLVHHGIRSLIINPSVVAIAMIGCCYNLMTERLGPMTYKLPALRSLHPRLEKTSKAYDPHGFPMSKRMEEYTYDAGNGIRLNITARMMAVQAPYNWGTEDSEAFFTRHFYRALLQRILVDYEVVPVPGSVQAVNPTSEPVSATCDTPGTALIVGSLRKSAFVSFPAYARAAISKLIRDPKYGELIKQKVADISDEDLNDYVKKYHYAKKNLSIAWTLMAFSAGVAESIIVTDRWLFLREQQAVEHAWVKPVFEYAQSPRNLVVVGVKK</sequence>
<dbReference type="PANTHER" id="PTHR12496:SF0">
    <property type="entry name" value="METHYLTRANSFERASE DOMAIN-CONTAINING PROTEIN"/>
    <property type="match status" value="1"/>
</dbReference>
<dbReference type="OrthoDB" id="10258156at2759"/>
<feature type="region of interest" description="Disordered" evidence="1">
    <location>
        <begin position="88"/>
        <end position="109"/>
    </location>
</feature>
<name>A0A0J6FE06_COCPO</name>
<dbReference type="Proteomes" id="UP000054567">
    <property type="component" value="Unassembled WGS sequence"/>
</dbReference>
<feature type="compositionally biased region" description="Polar residues" evidence="1">
    <location>
        <begin position="95"/>
        <end position="105"/>
    </location>
</feature>
<reference evidence="4" key="2">
    <citation type="journal article" date="2009" name="Genome Res.">
        <title>Comparative genomic analyses of the human fungal pathogens Coccidioides and their relatives.</title>
        <authorList>
            <person name="Sharpton T.J."/>
            <person name="Stajich J.E."/>
            <person name="Rounsley S.D."/>
            <person name="Gardner M.J."/>
            <person name="Wortman J.R."/>
            <person name="Jordar V.S."/>
            <person name="Maiti R."/>
            <person name="Kodira C.D."/>
            <person name="Neafsey D.E."/>
            <person name="Zeng Q."/>
            <person name="Hung C.-Y."/>
            <person name="McMahan C."/>
            <person name="Muszewska A."/>
            <person name="Grynberg M."/>
            <person name="Mandel M.A."/>
            <person name="Kellner E.M."/>
            <person name="Barker B.M."/>
            <person name="Galgiani J.N."/>
            <person name="Orbach M.J."/>
            <person name="Kirkland T.N."/>
            <person name="Cole G.T."/>
            <person name="Henn M.R."/>
            <person name="Birren B.W."/>
            <person name="Taylor J.W."/>
        </authorList>
    </citation>
    <scope>NUCLEOTIDE SEQUENCE [LARGE SCALE GENOMIC DNA]</scope>
    <source>
        <strain evidence="4">RMSCC 3488</strain>
    </source>
</reference>
<dbReference type="EMBL" id="DS268110">
    <property type="protein sequence ID" value="KMM67525.1"/>
    <property type="molecule type" value="Genomic_DNA"/>
</dbReference>
<dbReference type="InterPro" id="IPR025714">
    <property type="entry name" value="Methyltranfer_dom"/>
</dbReference>
<reference evidence="3 4" key="1">
    <citation type="submission" date="2007-06" db="EMBL/GenBank/DDBJ databases">
        <title>The Genome Sequence of Coccidioides posadasii RMSCC_3488.</title>
        <authorList>
            <consortium name="Coccidioides Genome Resources Consortium"/>
            <consortium name="The Broad Institute Genome Sequencing Platform"/>
            <person name="Henn M.R."/>
            <person name="Sykes S."/>
            <person name="Young S."/>
            <person name="Jaffe D."/>
            <person name="Berlin A."/>
            <person name="Alvarez P."/>
            <person name="Butler J."/>
            <person name="Gnerre S."/>
            <person name="Grabherr M."/>
            <person name="Mauceli E."/>
            <person name="Brockman W."/>
            <person name="Kodira C."/>
            <person name="Alvarado L."/>
            <person name="Zeng Q."/>
            <person name="Crawford M."/>
            <person name="Antoine C."/>
            <person name="Devon K."/>
            <person name="Galgiani J."/>
            <person name="Orsborn K."/>
            <person name="Lewis M.L."/>
            <person name="Nusbaum C."/>
            <person name="Galagan J."/>
            <person name="Birren B."/>
        </authorList>
    </citation>
    <scope>NUCLEOTIDE SEQUENCE [LARGE SCALE GENOMIC DNA]</scope>
    <source>
        <strain evidence="3 4">RMSCC 3488</strain>
    </source>
</reference>